<comment type="caution">
    <text evidence="2">The sequence shown here is derived from an EMBL/GenBank/DDBJ whole genome shotgun (WGS) entry which is preliminary data.</text>
</comment>
<feature type="non-terminal residue" evidence="2">
    <location>
        <position position="1"/>
    </location>
</feature>
<feature type="compositionally biased region" description="Low complexity" evidence="1">
    <location>
        <begin position="573"/>
        <end position="589"/>
    </location>
</feature>
<accession>A0A0F9FDQ2</accession>
<dbReference type="EMBL" id="LAZR01021715">
    <property type="protein sequence ID" value="KKL84368.1"/>
    <property type="molecule type" value="Genomic_DNA"/>
</dbReference>
<dbReference type="AlphaFoldDB" id="A0A0F9FDQ2"/>
<proteinExistence type="predicted"/>
<organism evidence="2">
    <name type="scientific">marine sediment metagenome</name>
    <dbReference type="NCBI Taxonomy" id="412755"/>
    <lineage>
        <taxon>unclassified sequences</taxon>
        <taxon>metagenomes</taxon>
        <taxon>ecological metagenomes</taxon>
    </lineage>
</organism>
<gene>
    <name evidence="2" type="ORF">LCGC14_1965420</name>
</gene>
<sequence>GFALGVGVEMIDETLHSLMNPAMKMMSRSINRRAKETWLTSEQANRLFSRGRIDEQYWTAIVESEGYEDIIARQLYEASMPYPSIPDFILYARYHGNPDITKAFVNDWFDVPDKDYTVWEFLAAQRLTSIQVQTLFRMGLIDEQSLIKQLSEIGWNKTDRLLVKELSWMIPNAMLLVQGNLLQEKSTDDIITDISIAQINPKYARTYLDAVLTKPATQDIIAYELRQDPELSNLESELRRIGIHDKYFKVYKELAYQIPPIADIITMAVREAFSPGIAAKFGQYEDFPEPLEMWAGKKGLSPEWAKRYWAAHWSLPSPLQGFEMLHRGVINEPELNMLLRALDIMPFWREKLTKIAYRRLTRVDIRRMYKQGVLTEKEIYESYKEHGYSDENATRMTEFTVKQTLATLSKFSSGDIINAFTKRMISKNEAISLLSTIGIRRTDAGYIVSTAEYKRKWALTEQQISGIRNLYKKRVYNENETRDKLSRLNLPTEQLNVLMEQWYYEKIDELDSTWTTAQTISMLRKGIISTKRAKRELNLNGYDDEHITAYLGTITFSRITEERLKRLKEGIKESQQSRQTQTEQQLRQY</sequence>
<reference evidence="2" key="1">
    <citation type="journal article" date="2015" name="Nature">
        <title>Complex archaea that bridge the gap between prokaryotes and eukaryotes.</title>
        <authorList>
            <person name="Spang A."/>
            <person name="Saw J.H."/>
            <person name="Jorgensen S.L."/>
            <person name="Zaremba-Niedzwiedzka K."/>
            <person name="Martijn J."/>
            <person name="Lind A.E."/>
            <person name="van Eijk R."/>
            <person name="Schleper C."/>
            <person name="Guy L."/>
            <person name="Ettema T.J."/>
        </authorList>
    </citation>
    <scope>NUCLEOTIDE SEQUENCE</scope>
</reference>
<feature type="region of interest" description="Disordered" evidence="1">
    <location>
        <begin position="570"/>
        <end position="589"/>
    </location>
</feature>
<evidence type="ECO:0000256" key="1">
    <source>
        <dbReference type="SAM" id="MobiDB-lite"/>
    </source>
</evidence>
<evidence type="ECO:0000313" key="2">
    <source>
        <dbReference type="EMBL" id="KKL84368.1"/>
    </source>
</evidence>
<protein>
    <submittedName>
        <fullName evidence="2">Uncharacterized protein</fullName>
    </submittedName>
</protein>
<name>A0A0F9FDQ2_9ZZZZ</name>